<gene>
    <name evidence="1" type="ORF">STA1M1_13270</name>
</gene>
<dbReference type="Gene3D" id="3.90.1150.200">
    <property type="match status" value="1"/>
</dbReference>
<keyword evidence="2" id="KW-1185">Reference proteome</keyword>
<protein>
    <recommendedName>
        <fullName evidence="3">DUF1801 domain-containing protein</fullName>
    </recommendedName>
</protein>
<sequence length="116" mass="12652">MDDWPSISAALVAVIRTALPEAVEDVKWNAPSFAIDGQHLVTLMRPKHGGARVVLHRDAKAVDTKTGTRLLAIADSRLRWATDQRAQIGFASLAEVEAGADWLAGLVRDWVRAARD</sequence>
<accession>A0ABQ5LR71</accession>
<dbReference type="SUPFAM" id="SSF159888">
    <property type="entry name" value="YdhG-like"/>
    <property type="match status" value="1"/>
</dbReference>
<evidence type="ECO:0008006" key="3">
    <source>
        <dbReference type="Google" id="ProtNLM"/>
    </source>
</evidence>
<name>A0ABQ5LR71_9RHOB</name>
<reference evidence="1" key="1">
    <citation type="journal article" date="2023" name="Int. J. Syst. Evol. Microbiol.">
        <title>Sinisalibacter aestuarii sp. nov., isolated from estuarine sediment of the Arakawa River.</title>
        <authorList>
            <person name="Arafat S.T."/>
            <person name="Hirano S."/>
            <person name="Sato A."/>
            <person name="Takeuchi K."/>
            <person name="Yasuda T."/>
            <person name="Terahara T."/>
            <person name="Hamada M."/>
            <person name="Kobayashi T."/>
        </authorList>
    </citation>
    <scope>NUCLEOTIDE SEQUENCE</scope>
    <source>
        <strain evidence="1">B-399</strain>
    </source>
</reference>
<evidence type="ECO:0000313" key="1">
    <source>
        <dbReference type="EMBL" id="GKY87458.1"/>
    </source>
</evidence>
<dbReference type="RefSeq" id="WP_281841440.1">
    <property type="nucleotide sequence ID" value="NZ_BROH01000002.1"/>
</dbReference>
<comment type="caution">
    <text evidence="1">The sequence shown here is derived from an EMBL/GenBank/DDBJ whole genome shotgun (WGS) entry which is preliminary data.</text>
</comment>
<dbReference type="Proteomes" id="UP001144205">
    <property type="component" value="Unassembled WGS sequence"/>
</dbReference>
<proteinExistence type="predicted"/>
<dbReference type="EMBL" id="BROH01000002">
    <property type="protein sequence ID" value="GKY87458.1"/>
    <property type="molecule type" value="Genomic_DNA"/>
</dbReference>
<evidence type="ECO:0000313" key="2">
    <source>
        <dbReference type="Proteomes" id="UP001144205"/>
    </source>
</evidence>
<organism evidence="1 2">
    <name type="scientific">Sinisalibacter aestuarii</name>
    <dbReference type="NCBI Taxonomy" id="2949426"/>
    <lineage>
        <taxon>Bacteria</taxon>
        <taxon>Pseudomonadati</taxon>
        <taxon>Pseudomonadota</taxon>
        <taxon>Alphaproteobacteria</taxon>
        <taxon>Rhodobacterales</taxon>
        <taxon>Roseobacteraceae</taxon>
        <taxon>Sinisalibacter</taxon>
    </lineage>
</organism>